<feature type="region of interest" description="Disordered" evidence="1">
    <location>
        <begin position="158"/>
        <end position="187"/>
    </location>
</feature>
<dbReference type="GO" id="GO:0035196">
    <property type="term" value="P:miRNA processing"/>
    <property type="evidence" value="ECO:0007669"/>
    <property type="project" value="InterPro"/>
</dbReference>
<dbReference type="PANTHER" id="PTHR36054">
    <property type="entry name" value="PROTEIN SICKLE"/>
    <property type="match status" value="1"/>
</dbReference>
<feature type="compositionally biased region" description="Low complexity" evidence="1">
    <location>
        <begin position="215"/>
        <end position="231"/>
    </location>
</feature>
<evidence type="ECO:0000313" key="2">
    <source>
        <dbReference type="EMBL" id="THU63403.1"/>
    </source>
</evidence>
<dbReference type="Pfam" id="PF15502">
    <property type="entry name" value="MPLKIP"/>
    <property type="match status" value="1"/>
</dbReference>
<dbReference type="STRING" id="52838.A0A4S8JME5"/>
<dbReference type="InterPro" id="IPR039292">
    <property type="entry name" value="SICKLE"/>
</dbReference>
<organism evidence="2 3">
    <name type="scientific">Musa balbisiana</name>
    <name type="common">Banana</name>
    <dbReference type="NCBI Taxonomy" id="52838"/>
    <lineage>
        <taxon>Eukaryota</taxon>
        <taxon>Viridiplantae</taxon>
        <taxon>Streptophyta</taxon>
        <taxon>Embryophyta</taxon>
        <taxon>Tracheophyta</taxon>
        <taxon>Spermatophyta</taxon>
        <taxon>Magnoliopsida</taxon>
        <taxon>Liliopsida</taxon>
        <taxon>Zingiberales</taxon>
        <taxon>Musaceae</taxon>
        <taxon>Musa</taxon>
    </lineage>
</organism>
<feature type="compositionally biased region" description="Polar residues" evidence="1">
    <location>
        <begin position="202"/>
        <end position="214"/>
    </location>
</feature>
<evidence type="ECO:0000313" key="3">
    <source>
        <dbReference type="Proteomes" id="UP000317650"/>
    </source>
</evidence>
<dbReference type="GO" id="GO:0000398">
    <property type="term" value="P:mRNA splicing, via spliceosome"/>
    <property type="evidence" value="ECO:0007669"/>
    <property type="project" value="InterPro"/>
</dbReference>
<feature type="region of interest" description="Disordered" evidence="1">
    <location>
        <begin position="200"/>
        <end position="249"/>
    </location>
</feature>
<dbReference type="Proteomes" id="UP000317650">
    <property type="component" value="Chromosome 1"/>
</dbReference>
<comment type="caution">
    <text evidence="2">The sequence shown here is derived from an EMBL/GenBank/DDBJ whole genome shotgun (WGS) entry which is preliminary data.</text>
</comment>
<name>A0A4S8JME5_MUSBA</name>
<keyword evidence="3" id="KW-1185">Reference proteome</keyword>
<dbReference type="InterPro" id="IPR028265">
    <property type="entry name" value="TTDN1/SICKLE"/>
</dbReference>
<evidence type="ECO:0000256" key="1">
    <source>
        <dbReference type="SAM" id="MobiDB-lite"/>
    </source>
</evidence>
<protein>
    <submittedName>
        <fullName evidence="2">Uncharacterized protein</fullName>
    </submittedName>
</protein>
<proteinExistence type="predicted"/>
<dbReference type="AlphaFoldDB" id="A0A4S8JME5"/>
<dbReference type="EMBL" id="PYDT01000004">
    <property type="protein sequence ID" value="THU63403.1"/>
    <property type="molecule type" value="Genomic_DNA"/>
</dbReference>
<gene>
    <name evidence="2" type="ORF">C4D60_Mb01t15390</name>
</gene>
<feature type="compositionally biased region" description="Polar residues" evidence="1">
    <location>
        <begin position="161"/>
        <end position="187"/>
    </location>
</feature>
<reference evidence="2 3" key="1">
    <citation type="journal article" date="2019" name="Nat. Plants">
        <title>Genome sequencing of Musa balbisiana reveals subgenome evolution and function divergence in polyploid bananas.</title>
        <authorList>
            <person name="Yao X."/>
        </authorList>
    </citation>
    <scope>NUCLEOTIDE SEQUENCE [LARGE SCALE GENOMIC DNA]</scope>
    <source>
        <strain evidence="3">cv. DH-PKW</strain>
        <tissue evidence="2">Leaves</tissue>
    </source>
</reference>
<dbReference type="PANTHER" id="PTHR36054:SF2">
    <property type="entry name" value="PROTEIN SICKLE"/>
    <property type="match status" value="1"/>
</dbReference>
<sequence length="327" mass="35280">MEESTKRRERLRAMSLQASRAMVTTLEPSYSLLTAPSPLLLLHQISNSPIQPPLALECQPSISNSDFFITDPLSAFTSSKRMRGVGAIGFNSSSHGVGTIEFSPSTPYHPAPSSFPTVIAGRGNNQFHMSQPPDSISYKMPSCGPHSSPWRSPVRLLTPFSGHQGTPASGRGSWNRSGSIRGFPTNSPISVLSGPHFGPWGSPNSIAQSSGTPQSISVRGSSLQISSGSSLKPATCGRGQSSNDKASVQRKPKRYYCKSMLEDPWRNLEPIVGNILEPMAGPGYWLPDSISGKKRKVSETQSINKLNSKWSLAEVLADSFEEAINHD</sequence>
<accession>A0A4S8JME5</accession>